<feature type="site" description="Interaction with substrate tRNA" evidence="10">
    <location>
        <position position="126"/>
    </location>
</feature>
<evidence type="ECO:0000313" key="14">
    <source>
        <dbReference type="EMBL" id="RFZ95849.1"/>
    </source>
</evidence>
<keyword evidence="7 10" id="KW-0067">ATP-binding</keyword>
<evidence type="ECO:0000256" key="3">
    <source>
        <dbReference type="ARBA" id="ARBA00005842"/>
    </source>
</evidence>
<dbReference type="GO" id="GO:0005524">
    <property type="term" value="F:ATP binding"/>
    <property type="evidence" value="ECO:0007669"/>
    <property type="project" value="UniProtKB-UniRule"/>
</dbReference>
<evidence type="ECO:0000256" key="1">
    <source>
        <dbReference type="ARBA" id="ARBA00001946"/>
    </source>
</evidence>
<evidence type="ECO:0000256" key="6">
    <source>
        <dbReference type="ARBA" id="ARBA00022741"/>
    </source>
</evidence>
<feature type="region of interest" description="Interaction with substrate tRNA" evidence="10">
    <location>
        <begin position="162"/>
        <end position="166"/>
    </location>
</feature>
<dbReference type="PANTHER" id="PTHR11088:SF60">
    <property type="entry name" value="TRNA DIMETHYLALLYLTRANSFERASE"/>
    <property type="match status" value="1"/>
</dbReference>
<keyword evidence="6 10" id="KW-0547">Nucleotide-binding</keyword>
<comment type="caution">
    <text evidence="10">Lacks conserved residue(s) required for the propagation of feature annotation.</text>
</comment>
<protein>
    <recommendedName>
        <fullName evidence="10">tRNA dimethylallyltransferase</fullName>
        <ecNumber evidence="10">2.5.1.75</ecNumber>
    </recommendedName>
    <alternativeName>
        <fullName evidence="10">Dimethylallyl diphosphate:tRNA dimethylallyltransferase</fullName>
        <shortName evidence="10">DMAPP:tRNA dimethylallyltransferase</shortName>
        <shortName evidence="10">DMATase</shortName>
    </alternativeName>
    <alternativeName>
        <fullName evidence="10">Isopentenyl-diphosphate:tRNA isopentenyltransferase</fullName>
        <shortName evidence="10">IPP transferase</shortName>
        <shortName evidence="10">IPPT</shortName>
        <shortName evidence="10">IPTase</shortName>
    </alternativeName>
</protein>
<dbReference type="HAMAP" id="MF_00185">
    <property type="entry name" value="IPP_trans"/>
    <property type="match status" value="1"/>
</dbReference>
<dbReference type="GO" id="GO:0006400">
    <property type="term" value="P:tRNA modification"/>
    <property type="evidence" value="ECO:0007669"/>
    <property type="project" value="TreeGrafter"/>
</dbReference>
<gene>
    <name evidence="10 14" type="primary">miaA</name>
    <name evidence="14" type="ORF">D0C36_07625</name>
</gene>
<accession>A0A372P1N7</accession>
<dbReference type="EC" id="2.5.1.75" evidence="10"/>
<dbReference type="Proteomes" id="UP000264217">
    <property type="component" value="Unassembled WGS sequence"/>
</dbReference>
<reference evidence="14 15" key="1">
    <citation type="submission" date="2018-08" db="EMBL/GenBank/DDBJ databases">
        <title>Mucilaginibacter sp. MYSH2.</title>
        <authorList>
            <person name="Seo T."/>
        </authorList>
    </citation>
    <scope>NUCLEOTIDE SEQUENCE [LARGE SCALE GENOMIC DNA]</scope>
    <source>
        <strain evidence="14 15">MYSH2</strain>
    </source>
</reference>
<comment type="similarity">
    <text evidence="3 10 13">Belongs to the IPP transferase family.</text>
</comment>
<evidence type="ECO:0000256" key="11">
    <source>
        <dbReference type="RuleBase" id="RU003783"/>
    </source>
</evidence>
<dbReference type="PANTHER" id="PTHR11088">
    <property type="entry name" value="TRNA DIMETHYLALLYLTRANSFERASE"/>
    <property type="match status" value="1"/>
</dbReference>
<evidence type="ECO:0000256" key="13">
    <source>
        <dbReference type="RuleBase" id="RU003785"/>
    </source>
</evidence>
<dbReference type="Gene3D" id="1.10.20.140">
    <property type="match status" value="1"/>
</dbReference>
<comment type="catalytic activity">
    <reaction evidence="9 10 11">
        <text>adenosine(37) in tRNA + dimethylallyl diphosphate = N(6)-dimethylallyladenosine(37) in tRNA + diphosphate</text>
        <dbReference type="Rhea" id="RHEA:26482"/>
        <dbReference type="Rhea" id="RHEA-COMP:10162"/>
        <dbReference type="Rhea" id="RHEA-COMP:10375"/>
        <dbReference type="ChEBI" id="CHEBI:33019"/>
        <dbReference type="ChEBI" id="CHEBI:57623"/>
        <dbReference type="ChEBI" id="CHEBI:74411"/>
        <dbReference type="ChEBI" id="CHEBI:74415"/>
        <dbReference type="EC" id="2.5.1.75"/>
    </reaction>
</comment>
<comment type="cofactor">
    <cofactor evidence="1 10">
        <name>Mg(2+)</name>
        <dbReference type="ChEBI" id="CHEBI:18420"/>
    </cofactor>
</comment>
<dbReference type="FunFam" id="1.10.20.140:FF:000001">
    <property type="entry name" value="tRNA dimethylallyltransferase"/>
    <property type="match status" value="1"/>
</dbReference>
<feature type="region of interest" description="Interaction with substrate tRNA" evidence="10">
    <location>
        <begin position="38"/>
        <end position="41"/>
    </location>
</feature>
<dbReference type="GO" id="GO:0052381">
    <property type="term" value="F:tRNA dimethylallyltransferase activity"/>
    <property type="evidence" value="ECO:0007669"/>
    <property type="project" value="UniProtKB-UniRule"/>
</dbReference>
<dbReference type="SUPFAM" id="SSF52540">
    <property type="entry name" value="P-loop containing nucleoside triphosphate hydrolases"/>
    <property type="match status" value="2"/>
</dbReference>
<organism evidence="14 15">
    <name type="scientific">Mucilaginibacter conchicola</name>
    <dbReference type="NCBI Taxonomy" id="2303333"/>
    <lineage>
        <taxon>Bacteria</taxon>
        <taxon>Pseudomonadati</taxon>
        <taxon>Bacteroidota</taxon>
        <taxon>Sphingobacteriia</taxon>
        <taxon>Sphingobacteriales</taxon>
        <taxon>Sphingobacteriaceae</taxon>
        <taxon>Mucilaginibacter</taxon>
    </lineage>
</organism>
<feature type="site" description="Interaction with substrate tRNA" evidence="10">
    <location>
        <position position="104"/>
    </location>
</feature>
<comment type="subunit">
    <text evidence="10">Monomer.</text>
</comment>
<dbReference type="InterPro" id="IPR018022">
    <property type="entry name" value="IPT"/>
</dbReference>
<keyword evidence="5 10" id="KW-0819">tRNA processing</keyword>
<comment type="function">
    <text evidence="2 10 12">Catalyzes the transfer of a dimethylallyl group onto the adenine at position 37 in tRNAs that read codons beginning with uridine, leading to the formation of N6-(dimethylallyl)adenosine (i(6)A).</text>
</comment>
<keyword evidence="15" id="KW-1185">Reference proteome</keyword>
<dbReference type="EMBL" id="QWDC01000001">
    <property type="protein sequence ID" value="RFZ95849.1"/>
    <property type="molecule type" value="Genomic_DNA"/>
</dbReference>
<dbReference type="InterPro" id="IPR027417">
    <property type="entry name" value="P-loop_NTPase"/>
</dbReference>
<evidence type="ECO:0000256" key="4">
    <source>
        <dbReference type="ARBA" id="ARBA00022679"/>
    </source>
</evidence>
<dbReference type="NCBIfam" id="TIGR00174">
    <property type="entry name" value="miaA"/>
    <property type="match status" value="1"/>
</dbReference>
<evidence type="ECO:0000256" key="8">
    <source>
        <dbReference type="ARBA" id="ARBA00022842"/>
    </source>
</evidence>
<name>A0A372P1N7_9SPHI</name>
<keyword evidence="8 10" id="KW-0460">Magnesium</keyword>
<evidence type="ECO:0000256" key="10">
    <source>
        <dbReference type="HAMAP-Rule" id="MF_00185"/>
    </source>
</evidence>
<dbReference type="InterPro" id="IPR039657">
    <property type="entry name" value="Dimethylallyltransferase"/>
</dbReference>
<feature type="binding site" evidence="10">
    <location>
        <begin position="13"/>
        <end position="20"/>
    </location>
    <ligand>
        <name>ATP</name>
        <dbReference type="ChEBI" id="CHEBI:30616"/>
    </ligand>
</feature>
<sequence length="308" mass="34680">MNATNPTLIVIAGPTASGKTAAAIQLAQHFNTVVVSADSRQFFREMSIGTAKPTDAELAAAPHYFINSHSVLEPFSVGDYERECLQLLDELFKVNKLVVLVGGSGLYIKAITEGFDDLPTADADIRDRLNTELAARGIHVLQERLKEVDPEYYQLVDINNPQRIIRALEVYEATGKPFSSYLTAKGNSRPFNIIKLALDMPRETLYDRINRRVDLMVQDGLLPEVESLVTYKHYNALNTVGYTELFDYLDGRVSLDDAIEQIKQNTRRFAKRQLTWFRKDKDIIWVDTSDVNLTENILAAIEKILPSA</sequence>
<dbReference type="Gene3D" id="3.40.50.300">
    <property type="entry name" value="P-loop containing nucleotide triphosphate hydrolases"/>
    <property type="match status" value="1"/>
</dbReference>
<dbReference type="Pfam" id="PF01715">
    <property type="entry name" value="IPPT"/>
    <property type="match status" value="1"/>
</dbReference>
<dbReference type="AlphaFoldDB" id="A0A372P1N7"/>
<proteinExistence type="inferred from homology"/>
<evidence type="ECO:0000256" key="9">
    <source>
        <dbReference type="ARBA" id="ARBA00049563"/>
    </source>
</evidence>
<comment type="caution">
    <text evidence="14">The sequence shown here is derived from an EMBL/GenBank/DDBJ whole genome shotgun (WGS) entry which is preliminary data.</text>
</comment>
<evidence type="ECO:0000256" key="2">
    <source>
        <dbReference type="ARBA" id="ARBA00003213"/>
    </source>
</evidence>
<feature type="binding site" evidence="10">
    <location>
        <begin position="15"/>
        <end position="20"/>
    </location>
    <ligand>
        <name>substrate</name>
    </ligand>
</feature>
<evidence type="ECO:0000256" key="5">
    <source>
        <dbReference type="ARBA" id="ARBA00022694"/>
    </source>
</evidence>
<dbReference type="OrthoDB" id="9776390at2"/>
<evidence type="ECO:0000256" key="7">
    <source>
        <dbReference type="ARBA" id="ARBA00022840"/>
    </source>
</evidence>
<evidence type="ECO:0000313" key="15">
    <source>
        <dbReference type="Proteomes" id="UP000264217"/>
    </source>
</evidence>
<keyword evidence="4 10" id="KW-0808">Transferase</keyword>
<evidence type="ECO:0000256" key="12">
    <source>
        <dbReference type="RuleBase" id="RU003784"/>
    </source>
</evidence>